<evidence type="ECO:0000256" key="1">
    <source>
        <dbReference type="SAM" id="MobiDB-lite"/>
    </source>
</evidence>
<evidence type="ECO:0000313" key="3">
    <source>
        <dbReference type="EMBL" id="CAE0634347.1"/>
    </source>
</evidence>
<feature type="compositionally biased region" description="Basic residues" evidence="1">
    <location>
        <begin position="90"/>
        <end position="101"/>
    </location>
</feature>
<organism evidence="3">
    <name type="scientific">Heterosigma akashiwo</name>
    <name type="common">Chromophytic alga</name>
    <name type="synonym">Heterosigma carterae</name>
    <dbReference type="NCBI Taxonomy" id="2829"/>
    <lineage>
        <taxon>Eukaryota</taxon>
        <taxon>Sar</taxon>
        <taxon>Stramenopiles</taxon>
        <taxon>Ochrophyta</taxon>
        <taxon>Raphidophyceae</taxon>
        <taxon>Chattonellales</taxon>
        <taxon>Chattonellaceae</taxon>
        <taxon>Heterosigma</taxon>
    </lineage>
</organism>
<evidence type="ECO:0000256" key="2">
    <source>
        <dbReference type="SAM" id="SignalP"/>
    </source>
</evidence>
<feature type="compositionally biased region" description="Low complexity" evidence="1">
    <location>
        <begin position="75"/>
        <end position="85"/>
    </location>
</feature>
<keyword evidence="2" id="KW-0732">Signal</keyword>
<feature type="region of interest" description="Disordered" evidence="1">
    <location>
        <begin position="56"/>
        <end position="132"/>
    </location>
</feature>
<gene>
    <name evidence="3" type="ORF">HAKA00212_LOCUS13063</name>
</gene>
<sequence>MTTQMRLYILLLLCLTSMENSNNQGPAYDKNGIPLNPAAQAEQAQDMARRLVQLESELRKEGRHSRRRDDRGRRAASSDGSRSPSSSPPPRKKAGKGKKKAKTDDASSKKKAKTDKDAKGKGKAEVSGKDWVRSPELNRSHITYEHLLQLACASGPIQDYRPGMTIYKDQLRGALKIIGKKTQEQWLADNIFTQKEGNPFDLLSLAEFSCLFGATYLKVRESLTATNAVEKIAAHLLLQFDGDIQECDTILEELRKQPKNQEPPSPPPATSVAAAGPPPQDLATVRSEMATLHQQQSNMEKMIAAVLAKINGAQPMDLAPPGSPSGAGMSSAAEITVVEQALNSEWHNITVLTSARKSERQLKKLNKKDIFVNCDATTDMRADYYLKKLLGGPSANTLQAFDEWLVLSVLCELTQPENPLTKNSIIAGPILDELKASLLIAARKVDSFLNQGAATPSMNG</sequence>
<dbReference type="EMBL" id="HBIU01028310">
    <property type="protein sequence ID" value="CAE0634347.1"/>
    <property type="molecule type" value="Transcribed_RNA"/>
</dbReference>
<feature type="region of interest" description="Disordered" evidence="1">
    <location>
        <begin position="257"/>
        <end position="281"/>
    </location>
</feature>
<dbReference type="AlphaFoldDB" id="A0A6V3CF23"/>
<feature type="compositionally biased region" description="Basic and acidic residues" evidence="1">
    <location>
        <begin position="102"/>
        <end position="132"/>
    </location>
</feature>
<protein>
    <submittedName>
        <fullName evidence="3">Uncharacterized protein</fullName>
    </submittedName>
</protein>
<proteinExistence type="predicted"/>
<accession>A0A6V3CF23</accession>
<name>A0A6V3CF23_HETAK</name>
<reference evidence="3" key="1">
    <citation type="submission" date="2021-01" db="EMBL/GenBank/DDBJ databases">
        <authorList>
            <person name="Corre E."/>
            <person name="Pelletier E."/>
            <person name="Niang G."/>
            <person name="Scheremetjew M."/>
            <person name="Finn R."/>
            <person name="Kale V."/>
            <person name="Holt S."/>
            <person name="Cochrane G."/>
            <person name="Meng A."/>
            <person name="Brown T."/>
            <person name="Cohen L."/>
        </authorList>
    </citation>
    <scope>NUCLEOTIDE SEQUENCE</scope>
    <source>
        <strain evidence="3">CCMP3107</strain>
    </source>
</reference>
<feature type="chain" id="PRO_5030161048" evidence="2">
    <location>
        <begin position="22"/>
        <end position="460"/>
    </location>
</feature>
<feature type="signal peptide" evidence="2">
    <location>
        <begin position="1"/>
        <end position="21"/>
    </location>
</feature>